<keyword evidence="3 6" id="KW-0812">Transmembrane</keyword>
<keyword evidence="4 6" id="KW-1133">Transmembrane helix</keyword>
<dbReference type="PANTHER" id="PTHR33931">
    <property type="entry name" value="HOLIN-LIKE PROTEIN CIDA-RELATED"/>
    <property type="match status" value="1"/>
</dbReference>
<dbReference type="RefSeq" id="WP_117178692.1">
    <property type="nucleotide sequence ID" value="NZ_QFZK01000010.1"/>
</dbReference>
<organism evidence="7 8">
    <name type="scientific">Rhodoferax lacus</name>
    <dbReference type="NCBI Taxonomy" id="2184758"/>
    <lineage>
        <taxon>Bacteria</taxon>
        <taxon>Pseudomonadati</taxon>
        <taxon>Pseudomonadota</taxon>
        <taxon>Betaproteobacteria</taxon>
        <taxon>Burkholderiales</taxon>
        <taxon>Comamonadaceae</taxon>
        <taxon>Rhodoferax</taxon>
    </lineage>
</organism>
<dbReference type="InterPro" id="IPR005538">
    <property type="entry name" value="LrgA/CidA"/>
</dbReference>
<evidence type="ECO:0000256" key="1">
    <source>
        <dbReference type="ARBA" id="ARBA00004651"/>
    </source>
</evidence>
<dbReference type="Proteomes" id="UP000260665">
    <property type="component" value="Unassembled WGS sequence"/>
</dbReference>
<protein>
    <submittedName>
        <fullName evidence="7">CidA/LrgA family protein</fullName>
    </submittedName>
</protein>
<comment type="caution">
    <text evidence="7">The sequence shown here is derived from an EMBL/GenBank/DDBJ whole genome shotgun (WGS) entry which is preliminary data.</text>
</comment>
<feature type="transmembrane region" description="Helical" evidence="6">
    <location>
        <begin position="58"/>
        <end position="79"/>
    </location>
</feature>
<evidence type="ECO:0000256" key="5">
    <source>
        <dbReference type="ARBA" id="ARBA00023136"/>
    </source>
</evidence>
<evidence type="ECO:0000256" key="2">
    <source>
        <dbReference type="ARBA" id="ARBA00022475"/>
    </source>
</evidence>
<name>A0A3E1R9W7_9BURK</name>
<keyword evidence="5 6" id="KW-0472">Membrane</keyword>
<reference evidence="7 8" key="1">
    <citation type="submission" date="2018-05" db="EMBL/GenBank/DDBJ databases">
        <title>Rhodoferax soyangensis sp.nov., isolated from an oligotrophic freshwater lake.</title>
        <authorList>
            <person name="Park M."/>
        </authorList>
    </citation>
    <scope>NUCLEOTIDE SEQUENCE [LARGE SCALE GENOMIC DNA]</scope>
    <source>
        <strain evidence="7 8">IMCC26218</strain>
    </source>
</reference>
<dbReference type="OrthoDB" id="385012at2"/>
<evidence type="ECO:0000256" key="3">
    <source>
        <dbReference type="ARBA" id="ARBA00022692"/>
    </source>
</evidence>
<keyword evidence="2" id="KW-1003">Cell membrane</keyword>
<evidence type="ECO:0000256" key="6">
    <source>
        <dbReference type="SAM" id="Phobius"/>
    </source>
</evidence>
<dbReference type="GO" id="GO:0005886">
    <property type="term" value="C:plasma membrane"/>
    <property type="evidence" value="ECO:0007669"/>
    <property type="project" value="UniProtKB-SubCell"/>
</dbReference>
<evidence type="ECO:0000313" key="7">
    <source>
        <dbReference type="EMBL" id="RFO96053.1"/>
    </source>
</evidence>
<feature type="transmembrane region" description="Helical" evidence="6">
    <location>
        <begin position="85"/>
        <end position="106"/>
    </location>
</feature>
<keyword evidence="8" id="KW-1185">Reference proteome</keyword>
<evidence type="ECO:0000256" key="4">
    <source>
        <dbReference type="ARBA" id="ARBA00022989"/>
    </source>
</evidence>
<evidence type="ECO:0000313" key="8">
    <source>
        <dbReference type="Proteomes" id="UP000260665"/>
    </source>
</evidence>
<gene>
    <name evidence="7" type="ORF">DIC66_15145</name>
</gene>
<proteinExistence type="predicted"/>
<dbReference type="PANTHER" id="PTHR33931:SF2">
    <property type="entry name" value="HOLIN-LIKE PROTEIN CIDA"/>
    <property type="match status" value="1"/>
</dbReference>
<dbReference type="AlphaFoldDB" id="A0A3E1R9W7"/>
<sequence>MQALRGITWLLLMQSLGEVISRSLHLPLPGPVVGMLLLLAALQFPLVSESVRPVADFLLQHLSLLFVPVGVGVMTHVAILSQYGVRIAIVIVLSTWISLAVSALVLRALMKGHADGDGTAALPSTAAAEDAHG</sequence>
<accession>A0A3E1R9W7</accession>
<comment type="subcellular location">
    <subcellularLocation>
        <location evidence="1">Cell membrane</location>
        <topology evidence="1">Multi-pass membrane protein</topology>
    </subcellularLocation>
</comment>
<feature type="transmembrane region" description="Helical" evidence="6">
    <location>
        <begin position="27"/>
        <end position="46"/>
    </location>
</feature>
<dbReference type="Pfam" id="PF03788">
    <property type="entry name" value="LrgA"/>
    <property type="match status" value="1"/>
</dbReference>
<dbReference type="EMBL" id="QFZK01000010">
    <property type="protein sequence ID" value="RFO96053.1"/>
    <property type="molecule type" value="Genomic_DNA"/>
</dbReference>